<feature type="transmembrane region" description="Helical" evidence="1">
    <location>
        <begin position="21"/>
        <end position="47"/>
    </location>
</feature>
<keyword evidence="1" id="KW-1133">Transmembrane helix</keyword>
<organism evidence="2">
    <name type="scientific">Solanum chacoense</name>
    <name type="common">Chaco potato</name>
    <dbReference type="NCBI Taxonomy" id="4108"/>
    <lineage>
        <taxon>Eukaryota</taxon>
        <taxon>Viridiplantae</taxon>
        <taxon>Streptophyta</taxon>
        <taxon>Embryophyta</taxon>
        <taxon>Tracheophyta</taxon>
        <taxon>Spermatophyta</taxon>
        <taxon>Magnoliopsida</taxon>
        <taxon>eudicotyledons</taxon>
        <taxon>Gunneridae</taxon>
        <taxon>Pentapetalae</taxon>
        <taxon>asterids</taxon>
        <taxon>lamiids</taxon>
        <taxon>Solanales</taxon>
        <taxon>Solanaceae</taxon>
        <taxon>Solanoideae</taxon>
        <taxon>Solaneae</taxon>
        <taxon>Solanum</taxon>
    </lineage>
</organism>
<proteinExistence type="predicted"/>
<reference evidence="2" key="1">
    <citation type="submission" date="2015-12" db="EMBL/GenBank/DDBJ databases">
        <title>Gene expression during late stages of embryo sac development: a critical building block for successful pollen-pistil interactions.</title>
        <authorList>
            <person name="Liu Y."/>
            <person name="Joly V."/>
            <person name="Sabar M."/>
            <person name="Matton D.P."/>
        </authorList>
    </citation>
    <scope>NUCLEOTIDE SEQUENCE</scope>
</reference>
<feature type="transmembrane region" description="Helical" evidence="1">
    <location>
        <begin position="59"/>
        <end position="80"/>
    </location>
</feature>
<evidence type="ECO:0000313" key="2">
    <source>
        <dbReference type="EMBL" id="JAP17520.1"/>
    </source>
</evidence>
<keyword evidence="1" id="KW-0812">Transmembrane</keyword>
<dbReference type="EMBL" id="GEDG01022422">
    <property type="protein sequence ID" value="JAP17520.1"/>
    <property type="molecule type" value="Transcribed_RNA"/>
</dbReference>
<evidence type="ECO:0000256" key="1">
    <source>
        <dbReference type="SAM" id="Phobius"/>
    </source>
</evidence>
<feature type="transmembrane region" description="Helical" evidence="1">
    <location>
        <begin position="87"/>
        <end position="107"/>
    </location>
</feature>
<sequence length="110" mass="13075">MCFRWFNFSFKSGRRDSNSGYLYSNIAAQVLALIAYLFVCYCCIFFLNFGDYSNFLHCWVYFKVSIAILLINVSSLLFYLLLLACDFMIYFVFLPLLLFFLFKLLMFDLV</sequence>
<accession>A0A0V0HCA9</accession>
<protein>
    <submittedName>
        <fullName evidence="2">Putative ovule protein</fullName>
    </submittedName>
</protein>
<dbReference type="AlphaFoldDB" id="A0A0V0HCA9"/>
<name>A0A0V0HCA9_SOLCH</name>
<keyword evidence="1" id="KW-0472">Membrane</keyword>